<dbReference type="InterPro" id="IPR029045">
    <property type="entry name" value="ClpP/crotonase-like_dom_sf"/>
</dbReference>
<dbReference type="Proteomes" id="UP000076532">
    <property type="component" value="Unassembled WGS sequence"/>
</dbReference>
<dbReference type="GO" id="GO:0006574">
    <property type="term" value="P:L-valine catabolic process"/>
    <property type="evidence" value="ECO:0007669"/>
    <property type="project" value="TreeGrafter"/>
</dbReference>
<protein>
    <recommendedName>
        <fullName evidence="2">3-hydroxyisobutyryl-CoA hydrolase</fullName>
        <ecNumber evidence="2">3.1.2.4</ecNumber>
    </recommendedName>
</protein>
<dbReference type="PANTHER" id="PTHR43176">
    <property type="entry name" value="3-HYDROXYISOBUTYRYL-COA HYDROLASE-RELATED"/>
    <property type="match status" value="1"/>
</dbReference>
<evidence type="ECO:0000256" key="1">
    <source>
        <dbReference type="ARBA" id="ARBA00001709"/>
    </source>
</evidence>
<dbReference type="EC" id="3.1.2.4" evidence="2"/>
<dbReference type="EMBL" id="KV417578">
    <property type="protein sequence ID" value="KZP17891.1"/>
    <property type="molecule type" value="Genomic_DNA"/>
</dbReference>
<dbReference type="InterPro" id="IPR032259">
    <property type="entry name" value="HIBYL-CoA-H"/>
</dbReference>
<dbReference type="NCBIfam" id="NF004127">
    <property type="entry name" value="PRK05617.1"/>
    <property type="match status" value="1"/>
</dbReference>
<dbReference type="STRING" id="436010.A0A166GJ59"/>
<dbReference type="GO" id="GO:0005739">
    <property type="term" value="C:mitochondrion"/>
    <property type="evidence" value="ECO:0007669"/>
    <property type="project" value="TreeGrafter"/>
</dbReference>
<dbReference type="Gene3D" id="3.90.226.10">
    <property type="entry name" value="2-enoyl-CoA Hydratase, Chain A, domain 1"/>
    <property type="match status" value="1"/>
</dbReference>
<organism evidence="5 6">
    <name type="scientific">Athelia psychrophila</name>
    <dbReference type="NCBI Taxonomy" id="1759441"/>
    <lineage>
        <taxon>Eukaryota</taxon>
        <taxon>Fungi</taxon>
        <taxon>Dikarya</taxon>
        <taxon>Basidiomycota</taxon>
        <taxon>Agaricomycotina</taxon>
        <taxon>Agaricomycetes</taxon>
        <taxon>Agaricomycetidae</taxon>
        <taxon>Atheliales</taxon>
        <taxon>Atheliaceae</taxon>
        <taxon>Athelia</taxon>
    </lineage>
</organism>
<evidence type="ECO:0000256" key="2">
    <source>
        <dbReference type="ARBA" id="ARBA00011915"/>
    </source>
</evidence>
<dbReference type="Pfam" id="PF16113">
    <property type="entry name" value="ECH_2"/>
    <property type="match status" value="1"/>
</dbReference>
<gene>
    <name evidence="5" type="ORF">FIBSPDRAFT_864529</name>
</gene>
<accession>A0A166GJ59</accession>
<feature type="domain" description="Enoyl-CoA hydratase/isomerase" evidence="4">
    <location>
        <begin position="23"/>
        <end position="369"/>
    </location>
</feature>
<evidence type="ECO:0000313" key="6">
    <source>
        <dbReference type="Proteomes" id="UP000076532"/>
    </source>
</evidence>
<dbReference type="InterPro" id="IPR045004">
    <property type="entry name" value="ECH_dom"/>
</dbReference>
<dbReference type="GO" id="GO:0003860">
    <property type="term" value="F:3-hydroxyisobutyryl-CoA hydrolase activity"/>
    <property type="evidence" value="ECO:0007669"/>
    <property type="project" value="UniProtKB-EC"/>
</dbReference>
<comment type="catalytic activity">
    <reaction evidence="1">
        <text>3-hydroxy-2-methylpropanoyl-CoA + H2O = 3-hydroxy-2-methylpropanoate + CoA + H(+)</text>
        <dbReference type="Rhea" id="RHEA:20888"/>
        <dbReference type="ChEBI" id="CHEBI:11805"/>
        <dbReference type="ChEBI" id="CHEBI:15377"/>
        <dbReference type="ChEBI" id="CHEBI:15378"/>
        <dbReference type="ChEBI" id="CHEBI:57287"/>
        <dbReference type="ChEBI" id="CHEBI:57340"/>
        <dbReference type="EC" id="3.1.2.4"/>
    </reaction>
</comment>
<sequence length="468" mass="50702">MASRPKAPVEEPSVLFENNLALRCYSLNRSKKLNALDLGMIKSLRSQVEEWGQSPLTGTVVGTGVGRAFCAGGDVAGVVENARDEKTRSKAVEFFKEEFELDYILAALPKPYVAILDGITMGGGVGLAAHAPFRIATENTVFAMPEAKIGYFPDVGASYFLSKMDGELGTYLSLTSEILKGRAVYEHGFATHFLPARRVPILLDRLKALESPTLEIIDRTIEELSADAEHDEAQAGSASALAGDVRAALDSAFRHSEVELILKDLTELSGAKDAAVAKWAARTLETLRLRSPTSLKVALKALRKGADMPLLDVLQMELGIATAFCNGASPDFETGVTAVLVTKPASADRPAWSPSTVEEVTPMILSRFFASNSAFLKDTPALSVPDNLSKLSSDPMRFTLPTEAAIARAVTKGGITTAPDLLQHFCAGDVLRPSKLGAREKVLEVMRRRCVFVDRGDGKREHWIRWRI</sequence>
<keyword evidence="6" id="KW-1185">Reference proteome</keyword>
<keyword evidence="3 5" id="KW-0378">Hydrolase</keyword>
<evidence type="ECO:0000256" key="3">
    <source>
        <dbReference type="ARBA" id="ARBA00022801"/>
    </source>
</evidence>
<dbReference type="CDD" id="cd06558">
    <property type="entry name" value="crotonase-like"/>
    <property type="match status" value="1"/>
</dbReference>
<dbReference type="SUPFAM" id="SSF52096">
    <property type="entry name" value="ClpP/crotonase"/>
    <property type="match status" value="1"/>
</dbReference>
<reference evidence="5 6" key="1">
    <citation type="journal article" date="2016" name="Mol. Biol. Evol.">
        <title>Comparative Genomics of Early-Diverging Mushroom-Forming Fungi Provides Insights into the Origins of Lignocellulose Decay Capabilities.</title>
        <authorList>
            <person name="Nagy L.G."/>
            <person name="Riley R."/>
            <person name="Tritt A."/>
            <person name="Adam C."/>
            <person name="Daum C."/>
            <person name="Floudas D."/>
            <person name="Sun H."/>
            <person name="Yadav J.S."/>
            <person name="Pangilinan J."/>
            <person name="Larsson K.H."/>
            <person name="Matsuura K."/>
            <person name="Barry K."/>
            <person name="Labutti K."/>
            <person name="Kuo R."/>
            <person name="Ohm R.A."/>
            <person name="Bhattacharya S.S."/>
            <person name="Shirouzu T."/>
            <person name="Yoshinaga Y."/>
            <person name="Martin F.M."/>
            <person name="Grigoriev I.V."/>
            <person name="Hibbett D.S."/>
        </authorList>
    </citation>
    <scope>NUCLEOTIDE SEQUENCE [LARGE SCALE GENOMIC DNA]</scope>
    <source>
        <strain evidence="5 6">CBS 109695</strain>
    </source>
</reference>
<evidence type="ECO:0000259" key="4">
    <source>
        <dbReference type="Pfam" id="PF16113"/>
    </source>
</evidence>
<proteinExistence type="predicted"/>
<evidence type="ECO:0000313" key="5">
    <source>
        <dbReference type="EMBL" id="KZP17891.1"/>
    </source>
</evidence>
<dbReference type="OrthoDB" id="1737613at2759"/>
<name>A0A166GJ59_9AGAM</name>
<dbReference type="PANTHER" id="PTHR43176:SF3">
    <property type="entry name" value="3-HYDROXYISOBUTYRYL-COA HYDROLASE, MITOCHONDRIAL"/>
    <property type="match status" value="1"/>
</dbReference>
<dbReference type="AlphaFoldDB" id="A0A166GJ59"/>